<dbReference type="PANTHER" id="PTHR46534:SF1">
    <property type="entry name" value="IGGFC-BINDING PROTEIN N-TERMINAL DOMAIN-CONTAINING PROTEIN"/>
    <property type="match status" value="1"/>
</dbReference>
<dbReference type="EMBL" id="JBAMIC010000013">
    <property type="protein sequence ID" value="KAK7097069.1"/>
    <property type="molecule type" value="Genomic_DNA"/>
</dbReference>
<dbReference type="InterPro" id="IPR035234">
    <property type="entry name" value="IgGFc-bd_N"/>
</dbReference>
<feature type="chain" id="PRO_5042976542" description="IgGFc-binding protein N-terminal domain-containing protein" evidence="1">
    <location>
        <begin position="26"/>
        <end position="486"/>
    </location>
</feature>
<accession>A0AAN9G726</accession>
<name>A0AAN9G726_9CAEN</name>
<gene>
    <name evidence="3" type="ORF">V1264_004101</name>
</gene>
<evidence type="ECO:0000259" key="2">
    <source>
        <dbReference type="Pfam" id="PF17517"/>
    </source>
</evidence>
<keyword evidence="4" id="KW-1185">Reference proteome</keyword>
<feature type="domain" description="IgGFc-binding protein N-terminal" evidence="2">
    <location>
        <begin position="131"/>
        <end position="392"/>
    </location>
</feature>
<evidence type="ECO:0000256" key="1">
    <source>
        <dbReference type="SAM" id="SignalP"/>
    </source>
</evidence>
<evidence type="ECO:0000313" key="4">
    <source>
        <dbReference type="Proteomes" id="UP001374579"/>
    </source>
</evidence>
<comment type="caution">
    <text evidence="3">The sequence shown here is derived from an EMBL/GenBank/DDBJ whole genome shotgun (WGS) entry which is preliminary data.</text>
</comment>
<dbReference type="Proteomes" id="UP001374579">
    <property type="component" value="Unassembled WGS sequence"/>
</dbReference>
<dbReference type="PANTHER" id="PTHR46534">
    <property type="entry name" value="IGGFC_BINDING DOMAIN-CONTAINING PROTEIN"/>
    <property type="match status" value="1"/>
</dbReference>
<proteinExistence type="predicted"/>
<reference evidence="3 4" key="1">
    <citation type="submission" date="2024-02" db="EMBL/GenBank/DDBJ databases">
        <title>Chromosome-scale genome assembly of the rough periwinkle Littorina saxatilis.</title>
        <authorList>
            <person name="De Jode A."/>
            <person name="Faria R."/>
            <person name="Formenti G."/>
            <person name="Sims Y."/>
            <person name="Smith T.P."/>
            <person name="Tracey A."/>
            <person name="Wood J.M.D."/>
            <person name="Zagrodzka Z.B."/>
            <person name="Johannesson K."/>
            <person name="Butlin R.K."/>
            <person name="Leder E.H."/>
        </authorList>
    </citation>
    <scope>NUCLEOTIDE SEQUENCE [LARGE SCALE GENOMIC DNA]</scope>
    <source>
        <strain evidence="3">Snail1</strain>
        <tissue evidence="3">Muscle</tissue>
    </source>
</reference>
<sequence length="486" mass="52422">MGSGNASWVLSLLCVWAVLLGCTTAQTQYGTRFVIAIPFAFGDDTGSVFTTSNFRVILSNNGTTPITVSMKQNGTPMPDQSVAGLGSTVVHLSSDNMLQPGDLLSHERTIELTTPSPSTFGVLVQGTNAYDGYMAIPVAQWGTEYRVVTHCRGEGSVCQMVILAQEDNTEVTVHLPAENNGFSVDDHNPGAYHAAETVPVRVLQRHQAWVINRTFEMTGARVVSNINVGVLAGAQWTNYKGSGGAVTEQLPPVTVLGQEYVSVGPGTMRGVATEPDTTIHSSDFSPVLLELVGQWDQAAFDRPVYFRANRPLLAVQFGRMNMDESSPGYPVFFILTPILQFWGPGNVTILPEPAFPKQHLMVVTREKHRPGVFINDTSLLSYEKHNVTRSVYTVSTVVHQQDVKVAMQGGAWDVMALYVLGCSADGVFAAPLAARYDVINPPKNCTTTEQQKAGDTVDNDCDGLVDEDDCDSGAGGIDCKLPDTSK</sequence>
<feature type="signal peptide" evidence="1">
    <location>
        <begin position="1"/>
        <end position="25"/>
    </location>
</feature>
<evidence type="ECO:0000313" key="3">
    <source>
        <dbReference type="EMBL" id="KAK7097069.1"/>
    </source>
</evidence>
<keyword evidence="1" id="KW-0732">Signal</keyword>
<dbReference type="AlphaFoldDB" id="A0AAN9G726"/>
<dbReference type="Pfam" id="PF17517">
    <property type="entry name" value="IgGFc_binding"/>
    <property type="match status" value="1"/>
</dbReference>
<organism evidence="3 4">
    <name type="scientific">Littorina saxatilis</name>
    <dbReference type="NCBI Taxonomy" id="31220"/>
    <lineage>
        <taxon>Eukaryota</taxon>
        <taxon>Metazoa</taxon>
        <taxon>Spiralia</taxon>
        <taxon>Lophotrochozoa</taxon>
        <taxon>Mollusca</taxon>
        <taxon>Gastropoda</taxon>
        <taxon>Caenogastropoda</taxon>
        <taxon>Littorinimorpha</taxon>
        <taxon>Littorinoidea</taxon>
        <taxon>Littorinidae</taxon>
        <taxon>Littorina</taxon>
    </lineage>
</organism>
<protein>
    <recommendedName>
        <fullName evidence="2">IgGFc-binding protein N-terminal domain-containing protein</fullName>
    </recommendedName>
</protein>